<feature type="transmembrane region" description="Helical" evidence="2">
    <location>
        <begin position="37"/>
        <end position="55"/>
    </location>
</feature>
<feature type="region of interest" description="Disordered" evidence="1">
    <location>
        <begin position="550"/>
        <end position="573"/>
    </location>
</feature>
<reference evidence="3" key="2">
    <citation type="submission" date="2021-04" db="EMBL/GenBank/DDBJ databases">
        <authorList>
            <person name="Gilroy R."/>
        </authorList>
    </citation>
    <scope>NUCLEOTIDE SEQUENCE</scope>
    <source>
        <strain evidence="3">ChiGjej4B4-18154</strain>
    </source>
</reference>
<keyword evidence="2" id="KW-0472">Membrane</keyword>
<name>A0A9D2J0X8_9FIRM</name>
<keyword evidence="2" id="KW-1133">Transmembrane helix</keyword>
<comment type="caution">
    <text evidence="3">The sequence shown here is derived from an EMBL/GenBank/DDBJ whole genome shotgun (WGS) entry which is preliminary data.</text>
</comment>
<sequence length="573" mass="63318">MKSPVARVLVNLLVTLVFGLVYFYLELPALNFQAKEFYVFIFLLCAVYCGTAIFTSGFEGGDVQGYFTFVKKQCALPFFVVVGLAVAVLVGSLLSWEVIRAGSYAKLLTVETGDFTSEVDEIRYDQIPMLDADSAQRLGSRKLGELADMVSQFEILPTYTQINYQGRPVRVTSLAYGDIIKWFANRSEGLPAYLIIDMVTQEAEVVRLEEGMKYTTAEHFGRNLYRHLRFNFPTMMFAQPVFEIDDEGTPYWVCSRVVKTIGLFGGTDIQGAVLVNAITGESTYYAYEDVPSWVDRVYASDLIMQQYDYYGLYQNGFLNSIFGQRDVTQTTEGYNYIAINDDVYMYTGVTSVTSDQSNIGFLLSNQRTKETFFYPVAGATEASAQASAQSQVQQMRYVATFPLLLNIADQPTYFMSLKGDDGLVKMYAMVNVQQYQIVETGQTVADCEANYRRALAENGLIDNGEAEVPDTEHAEATGVLAEIRTAVMEGNSYYFLRLEGQDVFYTVSAADSPIAVILNVGDEVSIAYTPGEEGSILTGVSVERLTASTAPAIPAGEATGQEETAQPAETPAA</sequence>
<organism evidence="3 4">
    <name type="scientific">Candidatus Allofournierella merdipullorum</name>
    <dbReference type="NCBI Taxonomy" id="2838595"/>
    <lineage>
        <taxon>Bacteria</taxon>
        <taxon>Bacillati</taxon>
        <taxon>Bacillota</taxon>
        <taxon>Clostridia</taxon>
        <taxon>Eubacteriales</taxon>
        <taxon>Oscillospiraceae</taxon>
        <taxon>Allofournierella</taxon>
    </lineage>
</organism>
<proteinExistence type="predicted"/>
<dbReference type="EMBL" id="DXBV01000113">
    <property type="protein sequence ID" value="HIZ31704.1"/>
    <property type="molecule type" value="Genomic_DNA"/>
</dbReference>
<keyword evidence="2" id="KW-0812">Transmembrane</keyword>
<evidence type="ECO:0000256" key="2">
    <source>
        <dbReference type="SAM" id="Phobius"/>
    </source>
</evidence>
<dbReference type="Proteomes" id="UP000824035">
    <property type="component" value="Unassembled WGS sequence"/>
</dbReference>
<evidence type="ECO:0000313" key="4">
    <source>
        <dbReference type="Proteomes" id="UP000824035"/>
    </source>
</evidence>
<evidence type="ECO:0000256" key="1">
    <source>
        <dbReference type="SAM" id="MobiDB-lite"/>
    </source>
</evidence>
<feature type="compositionally biased region" description="Low complexity" evidence="1">
    <location>
        <begin position="561"/>
        <end position="573"/>
    </location>
</feature>
<evidence type="ECO:0000313" key="3">
    <source>
        <dbReference type="EMBL" id="HIZ31704.1"/>
    </source>
</evidence>
<reference evidence="3" key="1">
    <citation type="journal article" date="2021" name="PeerJ">
        <title>Extensive microbial diversity within the chicken gut microbiome revealed by metagenomics and culture.</title>
        <authorList>
            <person name="Gilroy R."/>
            <person name="Ravi A."/>
            <person name="Getino M."/>
            <person name="Pursley I."/>
            <person name="Horton D.L."/>
            <person name="Alikhan N.F."/>
            <person name="Baker D."/>
            <person name="Gharbi K."/>
            <person name="Hall N."/>
            <person name="Watson M."/>
            <person name="Adriaenssens E.M."/>
            <person name="Foster-Nyarko E."/>
            <person name="Jarju S."/>
            <person name="Secka A."/>
            <person name="Antonio M."/>
            <person name="Oren A."/>
            <person name="Chaudhuri R.R."/>
            <person name="La Ragione R."/>
            <person name="Hildebrand F."/>
            <person name="Pallen M.J."/>
        </authorList>
    </citation>
    <scope>NUCLEOTIDE SEQUENCE</scope>
    <source>
        <strain evidence="3">ChiGjej4B4-18154</strain>
    </source>
</reference>
<accession>A0A9D2J0X8</accession>
<feature type="transmembrane region" description="Helical" evidence="2">
    <location>
        <begin position="6"/>
        <end position="25"/>
    </location>
</feature>
<dbReference type="AlphaFoldDB" id="A0A9D2J0X8"/>
<protein>
    <submittedName>
        <fullName evidence="3">CvpA family protein</fullName>
    </submittedName>
</protein>
<feature type="transmembrane region" description="Helical" evidence="2">
    <location>
        <begin position="75"/>
        <end position="96"/>
    </location>
</feature>
<gene>
    <name evidence="3" type="ORF">H9813_10825</name>
</gene>